<dbReference type="Pfam" id="PF00071">
    <property type="entry name" value="Ras"/>
    <property type="match status" value="1"/>
</dbReference>
<dbReference type="GO" id="GO:0005525">
    <property type="term" value="F:GTP binding"/>
    <property type="evidence" value="ECO:0007669"/>
    <property type="project" value="UniProtKB-KW"/>
</dbReference>
<dbReference type="GO" id="GO:0003924">
    <property type="term" value="F:GTPase activity"/>
    <property type="evidence" value="ECO:0007669"/>
    <property type="project" value="InterPro"/>
</dbReference>
<dbReference type="InterPro" id="IPR027417">
    <property type="entry name" value="P-loop_NTPase"/>
</dbReference>
<keyword evidence="4" id="KW-1185">Reference proteome</keyword>
<name>A0A9Q0RCA1_ANAIG</name>
<gene>
    <name evidence="3" type="ORF">M0811_07641</name>
</gene>
<sequence>MPFTTAIYKNSSAFIVAYDLTDLDSLQELFIEEIENHANENPLIVIVGNKADLPSNIENPEEKIKELTNGKIIKLFEQVQKESTNVDELFFYLIKKMKNAQKWHNQ</sequence>
<evidence type="ECO:0000313" key="3">
    <source>
        <dbReference type="EMBL" id="KAJ5074937.1"/>
    </source>
</evidence>
<dbReference type="EMBL" id="JAPDFW010000067">
    <property type="protein sequence ID" value="KAJ5074937.1"/>
    <property type="molecule type" value="Genomic_DNA"/>
</dbReference>
<organism evidence="3 4">
    <name type="scientific">Anaeramoeba ignava</name>
    <name type="common">Anaerobic marine amoeba</name>
    <dbReference type="NCBI Taxonomy" id="1746090"/>
    <lineage>
        <taxon>Eukaryota</taxon>
        <taxon>Metamonada</taxon>
        <taxon>Anaeramoebidae</taxon>
        <taxon>Anaeramoeba</taxon>
    </lineage>
</organism>
<reference evidence="3" key="1">
    <citation type="submission" date="2022-10" db="EMBL/GenBank/DDBJ databases">
        <title>Novel sulphate-reducing endosymbionts in the free-living metamonad Anaeramoeba.</title>
        <authorList>
            <person name="Jerlstrom-Hultqvist J."/>
            <person name="Cepicka I."/>
            <person name="Gallot-Lavallee L."/>
            <person name="Salas-Leiva D."/>
            <person name="Curtis B.A."/>
            <person name="Zahonova K."/>
            <person name="Pipaliya S."/>
            <person name="Dacks J."/>
            <person name="Roger A.J."/>
        </authorList>
    </citation>
    <scope>NUCLEOTIDE SEQUENCE</scope>
    <source>
        <strain evidence="3">BMAN</strain>
    </source>
</reference>
<accession>A0A9Q0RCA1</accession>
<protein>
    <submittedName>
        <fullName evidence="3">Ras-related protein rab-37</fullName>
    </submittedName>
</protein>
<evidence type="ECO:0000256" key="2">
    <source>
        <dbReference type="ARBA" id="ARBA00023134"/>
    </source>
</evidence>
<dbReference type="AlphaFoldDB" id="A0A9Q0RCA1"/>
<dbReference type="PROSITE" id="PS51419">
    <property type="entry name" value="RAB"/>
    <property type="match status" value="1"/>
</dbReference>
<dbReference type="InterPro" id="IPR001806">
    <property type="entry name" value="Small_GTPase"/>
</dbReference>
<dbReference type="PRINTS" id="PR00449">
    <property type="entry name" value="RASTRNSFRMNG"/>
</dbReference>
<dbReference type="SUPFAM" id="SSF52540">
    <property type="entry name" value="P-loop containing nucleoside triphosphate hydrolases"/>
    <property type="match status" value="1"/>
</dbReference>
<dbReference type="Gene3D" id="3.40.50.300">
    <property type="entry name" value="P-loop containing nucleotide triphosphate hydrolases"/>
    <property type="match status" value="1"/>
</dbReference>
<dbReference type="PANTHER" id="PTHR47977">
    <property type="entry name" value="RAS-RELATED PROTEIN RAB"/>
    <property type="match status" value="1"/>
</dbReference>
<dbReference type="SMART" id="SM00175">
    <property type="entry name" value="RAB"/>
    <property type="match status" value="1"/>
</dbReference>
<evidence type="ECO:0000313" key="4">
    <source>
        <dbReference type="Proteomes" id="UP001149090"/>
    </source>
</evidence>
<proteinExistence type="predicted"/>
<keyword evidence="1" id="KW-0547">Nucleotide-binding</keyword>
<dbReference type="Proteomes" id="UP001149090">
    <property type="component" value="Unassembled WGS sequence"/>
</dbReference>
<keyword evidence="2" id="KW-0342">GTP-binding</keyword>
<dbReference type="InterPro" id="IPR050227">
    <property type="entry name" value="Rab"/>
</dbReference>
<evidence type="ECO:0000256" key="1">
    <source>
        <dbReference type="ARBA" id="ARBA00022741"/>
    </source>
</evidence>
<comment type="caution">
    <text evidence="3">The sequence shown here is derived from an EMBL/GenBank/DDBJ whole genome shotgun (WGS) entry which is preliminary data.</text>
</comment>